<name>A0AAJ8K467_9TREE</name>
<keyword evidence="9" id="KW-1185">Reference proteome</keyword>
<dbReference type="GO" id="GO:0016020">
    <property type="term" value="C:membrane"/>
    <property type="evidence" value="ECO:0007669"/>
    <property type="project" value="UniProtKB-SubCell"/>
</dbReference>
<dbReference type="InterPro" id="IPR050360">
    <property type="entry name" value="MFS_Sugar_Transporters"/>
</dbReference>
<dbReference type="Pfam" id="PF00083">
    <property type="entry name" value="Sugar_tr"/>
    <property type="match status" value="1"/>
</dbReference>
<evidence type="ECO:0000256" key="1">
    <source>
        <dbReference type="ARBA" id="ARBA00004141"/>
    </source>
</evidence>
<dbReference type="InterPro" id="IPR020846">
    <property type="entry name" value="MFS_dom"/>
</dbReference>
<dbReference type="PROSITE" id="PS50850">
    <property type="entry name" value="MFS"/>
    <property type="match status" value="1"/>
</dbReference>
<feature type="transmembrane region" description="Helical" evidence="6">
    <location>
        <begin position="94"/>
        <end position="112"/>
    </location>
</feature>
<evidence type="ECO:0000256" key="3">
    <source>
        <dbReference type="ARBA" id="ARBA00022692"/>
    </source>
</evidence>
<dbReference type="PANTHER" id="PTHR48022:SF2">
    <property type="entry name" value="PLASTIDIC GLUCOSE TRANSPORTER 4"/>
    <property type="match status" value="1"/>
</dbReference>
<dbReference type="GO" id="GO:0005351">
    <property type="term" value="F:carbohydrate:proton symporter activity"/>
    <property type="evidence" value="ECO:0007669"/>
    <property type="project" value="TreeGrafter"/>
</dbReference>
<feature type="transmembrane region" description="Helical" evidence="6">
    <location>
        <begin position="12"/>
        <end position="30"/>
    </location>
</feature>
<comment type="subcellular location">
    <subcellularLocation>
        <location evidence="1">Membrane</location>
        <topology evidence="1">Multi-pass membrane protein</topology>
    </subcellularLocation>
</comment>
<comment type="similarity">
    <text evidence="2">Belongs to the major facilitator superfamily. Sugar transporter (TC 2.A.1.1) family.</text>
</comment>
<keyword evidence="3 6" id="KW-0812">Transmembrane</keyword>
<proteinExistence type="inferred from homology"/>
<dbReference type="AlphaFoldDB" id="A0AAJ8K467"/>
<dbReference type="RefSeq" id="XP_065725564.1">
    <property type="nucleotide sequence ID" value="XM_065869492.1"/>
</dbReference>
<evidence type="ECO:0000259" key="7">
    <source>
        <dbReference type="PROSITE" id="PS50850"/>
    </source>
</evidence>
<feature type="transmembrane region" description="Helical" evidence="6">
    <location>
        <begin position="147"/>
        <end position="170"/>
    </location>
</feature>
<protein>
    <recommendedName>
        <fullName evidence="7">Major facilitator superfamily (MFS) profile domain-containing protein</fullName>
    </recommendedName>
</protein>
<dbReference type="InterPro" id="IPR005828">
    <property type="entry name" value="MFS_sugar_transport-like"/>
</dbReference>
<feature type="transmembrane region" description="Helical" evidence="6">
    <location>
        <begin position="124"/>
        <end position="141"/>
    </location>
</feature>
<organism evidence="8 9">
    <name type="scientific">Kwoniella bestiolae CBS 10118</name>
    <dbReference type="NCBI Taxonomy" id="1296100"/>
    <lineage>
        <taxon>Eukaryota</taxon>
        <taxon>Fungi</taxon>
        <taxon>Dikarya</taxon>
        <taxon>Basidiomycota</taxon>
        <taxon>Agaricomycotina</taxon>
        <taxon>Tremellomycetes</taxon>
        <taxon>Tremellales</taxon>
        <taxon>Cryptococcaceae</taxon>
        <taxon>Kwoniella</taxon>
    </lineage>
</organism>
<keyword evidence="5 6" id="KW-0472">Membrane</keyword>
<feature type="domain" description="Major facilitator superfamily (MFS) profile" evidence="7">
    <location>
        <begin position="17"/>
        <end position="332"/>
    </location>
</feature>
<evidence type="ECO:0000313" key="8">
    <source>
        <dbReference type="EMBL" id="WVW80523.1"/>
    </source>
</evidence>
<reference evidence="8" key="2">
    <citation type="submission" date="2024-02" db="EMBL/GenBank/DDBJ databases">
        <title>Comparative genomics of Cryptococcus and Kwoniella reveals pathogenesis evolution and contrasting modes of karyotype evolution via chromosome fusion or intercentromeric recombination.</title>
        <authorList>
            <person name="Coelho M.A."/>
            <person name="David-Palma M."/>
            <person name="Shea T."/>
            <person name="Bowers K."/>
            <person name="McGinley-Smith S."/>
            <person name="Mohammad A.W."/>
            <person name="Gnirke A."/>
            <person name="Yurkov A.M."/>
            <person name="Nowrousian M."/>
            <person name="Sun S."/>
            <person name="Cuomo C.A."/>
            <person name="Heitman J."/>
        </authorList>
    </citation>
    <scope>NUCLEOTIDE SEQUENCE</scope>
    <source>
        <strain evidence="8">CBS 10118</strain>
    </source>
</reference>
<dbReference type="SUPFAM" id="SSF103473">
    <property type="entry name" value="MFS general substrate transporter"/>
    <property type="match status" value="1"/>
</dbReference>
<accession>A0AAJ8K467</accession>
<dbReference type="KEGG" id="kbi:30205598"/>
<dbReference type="PANTHER" id="PTHR48022">
    <property type="entry name" value="PLASTIDIC GLUCOSE TRANSPORTER 4"/>
    <property type="match status" value="1"/>
</dbReference>
<dbReference type="Proteomes" id="UP000092730">
    <property type="component" value="Chromosome 1"/>
</dbReference>
<dbReference type="EMBL" id="CP144541">
    <property type="protein sequence ID" value="WVW80523.1"/>
    <property type="molecule type" value="Genomic_DNA"/>
</dbReference>
<keyword evidence="4 6" id="KW-1133">Transmembrane helix</keyword>
<sequence>MSTKAGWSQTTPFLIFCVFAYAWGDLMFGIDTGSFGSLQVLPSWLRDFGHYDPATNTYSNPTTRTSIMNSVVFVGKLVGTMLFEPIAETIGYKYTMYICSVIQCVALIVELTAKNWQVFTVGRVIAYLSVGIVENCVPSYISEISPAGVRGFMSGTMTVLVTAGNLWGAGMSRAFATETRKIGWIIPVATQFVPAVGMLLLVPFTPGRTDEAIKVLDRVRPQHEAASGVTAIEVQAFEAAIEDARHMREGRWTDLFRGTFRRRAISTGVQFVNIYGPTGKMAFTYSVIAQAAGIATTILGIVFIDQQQDVSACLLPRCFRDRRKINAKKCGF</sequence>
<evidence type="ECO:0000256" key="5">
    <source>
        <dbReference type="ARBA" id="ARBA00023136"/>
    </source>
</evidence>
<dbReference type="InterPro" id="IPR036259">
    <property type="entry name" value="MFS_trans_sf"/>
</dbReference>
<dbReference type="Gene3D" id="1.20.1250.20">
    <property type="entry name" value="MFS general substrate transporter like domains"/>
    <property type="match status" value="1"/>
</dbReference>
<evidence type="ECO:0000256" key="4">
    <source>
        <dbReference type="ARBA" id="ARBA00022989"/>
    </source>
</evidence>
<dbReference type="GeneID" id="30205598"/>
<evidence type="ECO:0000256" key="6">
    <source>
        <dbReference type="SAM" id="Phobius"/>
    </source>
</evidence>
<evidence type="ECO:0000313" key="9">
    <source>
        <dbReference type="Proteomes" id="UP000092730"/>
    </source>
</evidence>
<gene>
    <name evidence="8" type="ORF">I302_102508</name>
</gene>
<feature type="transmembrane region" description="Helical" evidence="6">
    <location>
        <begin position="282"/>
        <end position="304"/>
    </location>
</feature>
<evidence type="ECO:0000256" key="2">
    <source>
        <dbReference type="ARBA" id="ARBA00010992"/>
    </source>
</evidence>
<feature type="transmembrane region" description="Helical" evidence="6">
    <location>
        <begin position="182"/>
        <end position="202"/>
    </location>
</feature>
<reference evidence="8" key="1">
    <citation type="submission" date="2013-07" db="EMBL/GenBank/DDBJ databases">
        <authorList>
            <consortium name="The Broad Institute Genome Sequencing Platform"/>
            <person name="Cuomo C."/>
            <person name="Litvintseva A."/>
            <person name="Chen Y."/>
            <person name="Heitman J."/>
            <person name="Sun S."/>
            <person name="Springer D."/>
            <person name="Dromer F."/>
            <person name="Young S.K."/>
            <person name="Zeng Q."/>
            <person name="Gargeya S."/>
            <person name="Fitzgerald M."/>
            <person name="Abouelleil A."/>
            <person name="Alvarado L."/>
            <person name="Berlin A.M."/>
            <person name="Chapman S.B."/>
            <person name="Dewar J."/>
            <person name="Goldberg J."/>
            <person name="Griggs A."/>
            <person name="Gujja S."/>
            <person name="Hansen M."/>
            <person name="Howarth C."/>
            <person name="Imamovic A."/>
            <person name="Larimer J."/>
            <person name="McCowan C."/>
            <person name="Murphy C."/>
            <person name="Pearson M."/>
            <person name="Priest M."/>
            <person name="Roberts A."/>
            <person name="Saif S."/>
            <person name="Shea T."/>
            <person name="Sykes S."/>
            <person name="Wortman J."/>
            <person name="Nusbaum C."/>
            <person name="Birren B."/>
        </authorList>
    </citation>
    <scope>NUCLEOTIDE SEQUENCE</scope>
    <source>
        <strain evidence="8">CBS 10118</strain>
    </source>
</reference>